<dbReference type="InterPro" id="IPR036397">
    <property type="entry name" value="RNaseH_sf"/>
</dbReference>
<name>A0A445A129_ARAHY</name>
<dbReference type="PANTHER" id="PTHR23044">
    <property type="entry name" value="3'-5' EXONUCLEASE ERI1-RELATED"/>
    <property type="match status" value="1"/>
</dbReference>
<dbReference type="Gene3D" id="3.30.420.10">
    <property type="entry name" value="Ribonuclease H-like superfamily/Ribonuclease H"/>
    <property type="match status" value="1"/>
</dbReference>
<dbReference type="GO" id="GO:0003676">
    <property type="term" value="F:nucleic acid binding"/>
    <property type="evidence" value="ECO:0007669"/>
    <property type="project" value="InterPro"/>
</dbReference>
<gene>
    <name evidence="1" type="ORF">Ahy_B03g065228</name>
</gene>
<dbReference type="SUPFAM" id="SSF53098">
    <property type="entry name" value="Ribonuclease H-like"/>
    <property type="match status" value="1"/>
</dbReference>
<reference evidence="1 2" key="1">
    <citation type="submission" date="2019-01" db="EMBL/GenBank/DDBJ databases">
        <title>Sequencing of cultivated peanut Arachis hypogaea provides insights into genome evolution and oil improvement.</title>
        <authorList>
            <person name="Chen X."/>
        </authorList>
    </citation>
    <scope>NUCLEOTIDE SEQUENCE [LARGE SCALE GENOMIC DNA]</scope>
    <source>
        <strain evidence="2">cv. Fuhuasheng</strain>
        <tissue evidence="1">Leaves</tissue>
    </source>
</reference>
<dbReference type="STRING" id="3818.A0A445A129"/>
<dbReference type="AlphaFoldDB" id="A0A445A129"/>
<dbReference type="Proteomes" id="UP000289738">
    <property type="component" value="Chromosome B03"/>
</dbReference>
<dbReference type="InterPro" id="IPR012337">
    <property type="entry name" value="RNaseH-like_sf"/>
</dbReference>
<organism evidence="1 2">
    <name type="scientific">Arachis hypogaea</name>
    <name type="common">Peanut</name>
    <dbReference type="NCBI Taxonomy" id="3818"/>
    <lineage>
        <taxon>Eukaryota</taxon>
        <taxon>Viridiplantae</taxon>
        <taxon>Streptophyta</taxon>
        <taxon>Embryophyta</taxon>
        <taxon>Tracheophyta</taxon>
        <taxon>Spermatophyta</taxon>
        <taxon>Magnoliopsida</taxon>
        <taxon>eudicotyledons</taxon>
        <taxon>Gunneridae</taxon>
        <taxon>Pentapetalae</taxon>
        <taxon>rosids</taxon>
        <taxon>fabids</taxon>
        <taxon>Fabales</taxon>
        <taxon>Fabaceae</taxon>
        <taxon>Papilionoideae</taxon>
        <taxon>50 kb inversion clade</taxon>
        <taxon>dalbergioids sensu lato</taxon>
        <taxon>Dalbergieae</taxon>
        <taxon>Pterocarpus clade</taxon>
        <taxon>Arachis</taxon>
    </lineage>
</organism>
<evidence type="ECO:0008006" key="3">
    <source>
        <dbReference type="Google" id="ProtNLM"/>
    </source>
</evidence>
<evidence type="ECO:0000313" key="1">
    <source>
        <dbReference type="EMBL" id="RYR20144.1"/>
    </source>
</evidence>
<dbReference type="EMBL" id="SDMP01000013">
    <property type="protein sequence ID" value="RYR20144.1"/>
    <property type="molecule type" value="Genomic_DNA"/>
</dbReference>
<keyword evidence="2" id="KW-1185">Reference proteome</keyword>
<comment type="caution">
    <text evidence="1">The sequence shown here is derived from an EMBL/GenBank/DDBJ whole genome shotgun (WGS) entry which is preliminary data.</text>
</comment>
<sequence>MDDLVHIERFNHDCSRELQVASAKRHKICSQNFDFFLVLDLEGRVEILEFPVLMISAKIMQVEDIFHRFVRPTEMSKQRINEYIEGKYGKFGVDRFKPFIYKERLSLELFPILHILNNLIGFCMESFCFCSGNWDLKTKVPQQCQVSKLKLPPYLMEWINLKDVYLNFYKRRVSSFNVKS</sequence>
<evidence type="ECO:0000313" key="2">
    <source>
        <dbReference type="Proteomes" id="UP000289738"/>
    </source>
</evidence>
<proteinExistence type="predicted"/>
<accession>A0A445A129</accession>
<dbReference type="InterPro" id="IPR051274">
    <property type="entry name" value="3-5_Exoribonuclease"/>
</dbReference>
<dbReference type="PANTHER" id="PTHR23044:SF61">
    <property type="entry name" value="3'-5' EXORIBONUCLEASE 1-RELATED"/>
    <property type="match status" value="1"/>
</dbReference>
<protein>
    <recommendedName>
        <fullName evidence="3">Exonuclease domain-containing protein</fullName>
    </recommendedName>
</protein>